<feature type="transmembrane region" description="Helical" evidence="1">
    <location>
        <begin position="39"/>
        <end position="62"/>
    </location>
</feature>
<dbReference type="AlphaFoldDB" id="A0A1F5KI13"/>
<reference evidence="2 3" key="1">
    <citation type="journal article" date="2016" name="Nat. Commun.">
        <title>Thousands of microbial genomes shed light on interconnected biogeochemical processes in an aquifer system.</title>
        <authorList>
            <person name="Anantharaman K."/>
            <person name="Brown C.T."/>
            <person name="Hug L.A."/>
            <person name="Sharon I."/>
            <person name="Castelle C.J."/>
            <person name="Probst A.J."/>
            <person name="Thomas B.C."/>
            <person name="Singh A."/>
            <person name="Wilkins M.J."/>
            <person name="Karaoz U."/>
            <person name="Brodie E.L."/>
            <person name="Williams K.H."/>
            <person name="Hubbard S.S."/>
            <person name="Banfield J.F."/>
        </authorList>
    </citation>
    <scope>NUCLEOTIDE SEQUENCE [LARGE SCALE GENOMIC DNA]</scope>
</reference>
<accession>A0A1F5KI13</accession>
<name>A0A1F5KI13_9BACT</name>
<keyword evidence="1" id="KW-0472">Membrane</keyword>
<proteinExistence type="predicted"/>
<dbReference type="Proteomes" id="UP000177328">
    <property type="component" value="Unassembled WGS sequence"/>
</dbReference>
<evidence type="ECO:0000256" key="1">
    <source>
        <dbReference type="SAM" id="Phobius"/>
    </source>
</evidence>
<keyword evidence="1" id="KW-1133">Transmembrane helix</keyword>
<evidence type="ECO:0000313" key="3">
    <source>
        <dbReference type="Proteomes" id="UP000177328"/>
    </source>
</evidence>
<sequence length="67" mass="7811">MEKKISIFCILYFSFGLFFAIGFAVYYHWPVTGFLSPGFYMVIFTWPYQAIGFVKDILYYGLTGKPV</sequence>
<feature type="transmembrane region" description="Helical" evidence="1">
    <location>
        <begin position="7"/>
        <end position="27"/>
    </location>
</feature>
<protein>
    <submittedName>
        <fullName evidence="2">Uncharacterized protein</fullName>
    </submittedName>
</protein>
<organism evidence="2 3">
    <name type="scientific">Candidatus Daviesbacteria bacterium RIFCSPHIGHO2_02_FULL_43_12</name>
    <dbReference type="NCBI Taxonomy" id="1797776"/>
    <lineage>
        <taxon>Bacteria</taxon>
        <taxon>Candidatus Daviesiibacteriota</taxon>
    </lineage>
</organism>
<comment type="caution">
    <text evidence="2">The sequence shown here is derived from an EMBL/GenBank/DDBJ whole genome shotgun (WGS) entry which is preliminary data.</text>
</comment>
<dbReference type="EMBL" id="MFDD01000009">
    <property type="protein sequence ID" value="OGE40460.1"/>
    <property type="molecule type" value="Genomic_DNA"/>
</dbReference>
<gene>
    <name evidence="2" type="ORF">A3D25_00140</name>
</gene>
<keyword evidence="1" id="KW-0812">Transmembrane</keyword>
<evidence type="ECO:0000313" key="2">
    <source>
        <dbReference type="EMBL" id="OGE40460.1"/>
    </source>
</evidence>